<name>A0ABD2JCX3_HETSC</name>
<dbReference type="EMBL" id="JBICCN010000157">
    <property type="protein sequence ID" value="KAL3088469.1"/>
    <property type="molecule type" value="Genomic_DNA"/>
</dbReference>
<organism evidence="1 2">
    <name type="scientific">Heterodera schachtii</name>
    <name type="common">Sugarbeet cyst nematode worm</name>
    <name type="synonym">Tylenchus schachtii</name>
    <dbReference type="NCBI Taxonomy" id="97005"/>
    <lineage>
        <taxon>Eukaryota</taxon>
        <taxon>Metazoa</taxon>
        <taxon>Ecdysozoa</taxon>
        <taxon>Nematoda</taxon>
        <taxon>Chromadorea</taxon>
        <taxon>Rhabditida</taxon>
        <taxon>Tylenchina</taxon>
        <taxon>Tylenchomorpha</taxon>
        <taxon>Tylenchoidea</taxon>
        <taxon>Heteroderidae</taxon>
        <taxon>Heteroderinae</taxon>
        <taxon>Heterodera</taxon>
    </lineage>
</organism>
<evidence type="ECO:0000313" key="1">
    <source>
        <dbReference type="EMBL" id="KAL3088469.1"/>
    </source>
</evidence>
<proteinExistence type="predicted"/>
<accession>A0ABD2JCX3</accession>
<keyword evidence="2" id="KW-1185">Reference proteome</keyword>
<evidence type="ECO:0000313" key="2">
    <source>
        <dbReference type="Proteomes" id="UP001620645"/>
    </source>
</evidence>
<reference evidence="1 2" key="1">
    <citation type="submission" date="2024-10" db="EMBL/GenBank/DDBJ databases">
        <authorList>
            <person name="Kim D."/>
        </authorList>
    </citation>
    <scope>NUCLEOTIDE SEQUENCE [LARGE SCALE GENOMIC DNA]</scope>
    <source>
        <strain evidence="1">Taebaek</strain>
    </source>
</reference>
<sequence>MCSFSLPLPFQQKATINRTHLPSIAASGPLPSVSPICISHCTHIALSLLAHCLAIRRLIRPILSPPRPFVPSPLGLIAWTMPLKNDGRNFPPLKLLRPSIRPPPQVMDNLLFPVFIRITFSLIFN</sequence>
<dbReference type="Proteomes" id="UP001620645">
    <property type="component" value="Unassembled WGS sequence"/>
</dbReference>
<comment type="caution">
    <text evidence="1">The sequence shown here is derived from an EMBL/GenBank/DDBJ whole genome shotgun (WGS) entry which is preliminary data.</text>
</comment>
<gene>
    <name evidence="1" type="ORF">niasHS_009920</name>
</gene>
<protein>
    <submittedName>
        <fullName evidence="1">Uncharacterized protein</fullName>
    </submittedName>
</protein>
<dbReference type="AlphaFoldDB" id="A0ABD2JCX3"/>